<dbReference type="PRINTS" id="PR00344">
    <property type="entry name" value="BCTRLSENSOR"/>
</dbReference>
<evidence type="ECO:0000259" key="6">
    <source>
        <dbReference type="PROSITE" id="PS50110"/>
    </source>
</evidence>
<organism evidence="7 8">
    <name type="scientific">Paludisphaera mucosa</name>
    <dbReference type="NCBI Taxonomy" id="3030827"/>
    <lineage>
        <taxon>Bacteria</taxon>
        <taxon>Pseudomonadati</taxon>
        <taxon>Planctomycetota</taxon>
        <taxon>Planctomycetia</taxon>
        <taxon>Isosphaerales</taxon>
        <taxon>Isosphaeraceae</taxon>
        <taxon>Paludisphaera</taxon>
    </lineage>
</organism>
<dbReference type="InterPro" id="IPR036890">
    <property type="entry name" value="HATPase_C_sf"/>
</dbReference>
<dbReference type="RefSeq" id="WP_277863325.1">
    <property type="nucleotide sequence ID" value="NZ_JARRAG010000002.1"/>
</dbReference>
<sequence length="703" mass="77268">MGWQERLVLIVDDSPEDRAAMRRFLRQDPRASYRFLEESTGAEGMAIARSAALDCLLIDFSLPDMDGLEFIRRLTAETGGAPFPIVMLTGKGSETVAVQALKCGAEDYVVKGQFDAASIAATVGDAIEKFALRPGREREKVEKERDHQQAQEAMRLKERLVLLLDDSPEDREAARRFLSRDPQRSYRFLEAGTGEEGLGICQAAGLDCVLLDYSLPDMDGLEFLQELTTGTAVTPFPVVMMTGRGDESIAVQALKAGAQDYLIKGRFDDETLRRTVDNAIASVVDRRAVERQRIRLLERLEREARMRADELAEMDRRKNEFLAMLAHELRNPLAPIRSALHLMSLPGVDGETVERARAMAQRQVAQLARLVDDLLEVSRITRGKIQLCIEDVDLAGVMTRVAEAVRPIMEQHDHALEVAPPAEPIVLAADAARLEQILVNLLNNAAKYTEHGGRIWLTAEREGERAAIRVRDNGIGIAREMLPLVFDMFAQVDRSLDRAQGGLGIGLTLVRTLAELHGGSVDVESAGLGQGSEFTVRLPIAKAGERPARLLPRTEPLGDGVAGASGRPLRILVVEDHTEGAEILATLLDHWGHHVEVVSDGVKALDAVAADAPELILMDLGLPGMDGFEVARRVRERHGERSPFLIALTGYGQEEARRRSSEVGFDLHLVKPVDPKELSRLLTEVEFAGDGTAHRGDGRPEGL</sequence>
<dbReference type="Gene3D" id="3.30.565.10">
    <property type="entry name" value="Histidine kinase-like ATPase, C-terminal domain"/>
    <property type="match status" value="1"/>
</dbReference>
<evidence type="ECO:0000313" key="8">
    <source>
        <dbReference type="Proteomes" id="UP001216907"/>
    </source>
</evidence>
<name>A0ABT6FHJ8_9BACT</name>
<dbReference type="InterPro" id="IPR004358">
    <property type="entry name" value="Sig_transdc_His_kin-like_C"/>
</dbReference>
<dbReference type="SMART" id="SM00387">
    <property type="entry name" value="HATPase_c"/>
    <property type="match status" value="1"/>
</dbReference>
<dbReference type="SUPFAM" id="SSF52172">
    <property type="entry name" value="CheY-like"/>
    <property type="match status" value="3"/>
</dbReference>
<proteinExistence type="predicted"/>
<dbReference type="SUPFAM" id="SSF47384">
    <property type="entry name" value="Homodimeric domain of signal transducing histidine kinase"/>
    <property type="match status" value="1"/>
</dbReference>
<dbReference type="PROSITE" id="PS50110">
    <property type="entry name" value="RESPONSE_REGULATORY"/>
    <property type="match status" value="3"/>
</dbReference>
<feature type="modified residue" description="4-aspartylphosphate" evidence="4">
    <location>
        <position position="59"/>
    </location>
</feature>
<evidence type="ECO:0000259" key="5">
    <source>
        <dbReference type="PROSITE" id="PS50109"/>
    </source>
</evidence>
<dbReference type="Pfam" id="PF00072">
    <property type="entry name" value="Response_reg"/>
    <property type="match status" value="3"/>
</dbReference>
<dbReference type="InterPro" id="IPR003594">
    <property type="entry name" value="HATPase_dom"/>
</dbReference>
<feature type="domain" description="Response regulatory" evidence="6">
    <location>
        <begin position="570"/>
        <end position="686"/>
    </location>
</feature>
<dbReference type="SMART" id="SM00388">
    <property type="entry name" value="HisKA"/>
    <property type="match status" value="1"/>
</dbReference>
<dbReference type="Pfam" id="PF00512">
    <property type="entry name" value="HisKA"/>
    <property type="match status" value="1"/>
</dbReference>
<dbReference type="InterPro" id="IPR011006">
    <property type="entry name" value="CheY-like_superfamily"/>
</dbReference>
<evidence type="ECO:0000256" key="3">
    <source>
        <dbReference type="ARBA" id="ARBA00022553"/>
    </source>
</evidence>
<feature type="domain" description="Histidine kinase" evidence="5">
    <location>
        <begin position="324"/>
        <end position="542"/>
    </location>
</feature>
<feature type="modified residue" description="4-aspartylphosphate" evidence="4">
    <location>
        <position position="212"/>
    </location>
</feature>
<evidence type="ECO:0000256" key="1">
    <source>
        <dbReference type="ARBA" id="ARBA00000085"/>
    </source>
</evidence>
<dbReference type="Gene3D" id="1.10.287.130">
    <property type="match status" value="1"/>
</dbReference>
<dbReference type="Gene3D" id="3.40.50.2300">
    <property type="match status" value="3"/>
</dbReference>
<dbReference type="EMBL" id="JARRAG010000002">
    <property type="protein sequence ID" value="MDG3007035.1"/>
    <property type="molecule type" value="Genomic_DNA"/>
</dbReference>
<dbReference type="InterPro" id="IPR003661">
    <property type="entry name" value="HisK_dim/P_dom"/>
</dbReference>
<dbReference type="InterPro" id="IPR001789">
    <property type="entry name" value="Sig_transdc_resp-reg_receiver"/>
</dbReference>
<dbReference type="Proteomes" id="UP001216907">
    <property type="component" value="Unassembled WGS sequence"/>
</dbReference>
<feature type="domain" description="Response regulatory" evidence="6">
    <location>
        <begin position="160"/>
        <end position="279"/>
    </location>
</feature>
<evidence type="ECO:0000256" key="2">
    <source>
        <dbReference type="ARBA" id="ARBA00012438"/>
    </source>
</evidence>
<comment type="catalytic activity">
    <reaction evidence="1">
        <text>ATP + protein L-histidine = ADP + protein N-phospho-L-histidine.</text>
        <dbReference type="EC" id="2.7.13.3"/>
    </reaction>
</comment>
<evidence type="ECO:0000313" key="7">
    <source>
        <dbReference type="EMBL" id="MDG3007035.1"/>
    </source>
</evidence>
<feature type="modified residue" description="4-aspartylphosphate" evidence="4">
    <location>
        <position position="619"/>
    </location>
</feature>
<dbReference type="PANTHER" id="PTHR43547">
    <property type="entry name" value="TWO-COMPONENT HISTIDINE KINASE"/>
    <property type="match status" value="1"/>
</dbReference>
<accession>A0ABT6FHJ8</accession>
<dbReference type="CDD" id="cd17580">
    <property type="entry name" value="REC_2_DhkD-like"/>
    <property type="match status" value="1"/>
</dbReference>
<dbReference type="SMART" id="SM00448">
    <property type="entry name" value="REC"/>
    <property type="match status" value="3"/>
</dbReference>
<dbReference type="PROSITE" id="PS50109">
    <property type="entry name" value="HIS_KIN"/>
    <property type="match status" value="1"/>
</dbReference>
<reference evidence="7 8" key="1">
    <citation type="submission" date="2023-03" db="EMBL/GenBank/DDBJ databases">
        <title>Paludisphaera mucosa sp. nov. a novel planctomycete from northern fen.</title>
        <authorList>
            <person name="Ivanova A."/>
        </authorList>
    </citation>
    <scope>NUCLEOTIDE SEQUENCE [LARGE SCALE GENOMIC DNA]</scope>
    <source>
        <strain evidence="7 8">Pla2</strain>
    </source>
</reference>
<dbReference type="InterPro" id="IPR005467">
    <property type="entry name" value="His_kinase_dom"/>
</dbReference>
<dbReference type="PANTHER" id="PTHR43547:SF2">
    <property type="entry name" value="HYBRID SIGNAL TRANSDUCTION HISTIDINE KINASE C"/>
    <property type="match status" value="1"/>
</dbReference>
<comment type="caution">
    <text evidence="7">The sequence shown here is derived from an EMBL/GenBank/DDBJ whole genome shotgun (WGS) entry which is preliminary data.</text>
</comment>
<dbReference type="SUPFAM" id="SSF55874">
    <property type="entry name" value="ATPase domain of HSP90 chaperone/DNA topoisomerase II/histidine kinase"/>
    <property type="match status" value="1"/>
</dbReference>
<protein>
    <recommendedName>
        <fullName evidence="2">histidine kinase</fullName>
        <ecNumber evidence="2">2.7.13.3</ecNumber>
    </recommendedName>
</protein>
<dbReference type="Pfam" id="PF02518">
    <property type="entry name" value="HATPase_c"/>
    <property type="match status" value="1"/>
</dbReference>
<keyword evidence="8" id="KW-1185">Reference proteome</keyword>
<evidence type="ECO:0000256" key="4">
    <source>
        <dbReference type="PROSITE-ProRule" id="PRU00169"/>
    </source>
</evidence>
<dbReference type="CDD" id="cd00156">
    <property type="entry name" value="REC"/>
    <property type="match status" value="2"/>
</dbReference>
<feature type="domain" description="Response regulatory" evidence="6">
    <location>
        <begin position="7"/>
        <end position="126"/>
    </location>
</feature>
<gene>
    <name evidence="7" type="ORF">PZE19_24975</name>
</gene>
<keyword evidence="3 4" id="KW-0597">Phosphoprotein</keyword>
<dbReference type="CDD" id="cd16922">
    <property type="entry name" value="HATPase_EvgS-ArcB-TorS-like"/>
    <property type="match status" value="1"/>
</dbReference>
<dbReference type="InterPro" id="IPR036097">
    <property type="entry name" value="HisK_dim/P_sf"/>
</dbReference>
<dbReference type="EC" id="2.7.13.3" evidence="2"/>
<dbReference type="CDD" id="cd00082">
    <property type="entry name" value="HisKA"/>
    <property type="match status" value="1"/>
</dbReference>